<reference evidence="1 2" key="1">
    <citation type="submission" date="2021-07" db="EMBL/GenBank/DDBJ databases">
        <title>Genome data of Colletotrichum spaethianum.</title>
        <authorList>
            <person name="Utami Y.D."/>
            <person name="Hiruma K."/>
        </authorList>
    </citation>
    <scope>NUCLEOTIDE SEQUENCE [LARGE SCALE GENOMIC DNA]</scope>
    <source>
        <strain evidence="1 2">MAFF 242679</strain>
    </source>
</reference>
<organism evidence="1 2">
    <name type="scientific">Colletotrichum liriopes</name>
    <dbReference type="NCBI Taxonomy" id="708192"/>
    <lineage>
        <taxon>Eukaryota</taxon>
        <taxon>Fungi</taxon>
        <taxon>Dikarya</taxon>
        <taxon>Ascomycota</taxon>
        <taxon>Pezizomycotina</taxon>
        <taxon>Sordariomycetes</taxon>
        <taxon>Hypocreomycetidae</taxon>
        <taxon>Glomerellales</taxon>
        <taxon>Glomerellaceae</taxon>
        <taxon>Colletotrichum</taxon>
        <taxon>Colletotrichum spaethianum species complex</taxon>
    </lineage>
</organism>
<evidence type="ECO:0000313" key="2">
    <source>
        <dbReference type="Proteomes" id="UP001055172"/>
    </source>
</evidence>
<name>A0AA37GZT4_9PEZI</name>
<accession>A0AA37GZT4</accession>
<dbReference type="Proteomes" id="UP001055172">
    <property type="component" value="Unassembled WGS sequence"/>
</dbReference>
<sequence>MVARARSRKQRREWTSLLGIRSDLRGLGAAEVGSDVGPGTAVLIANARGETGIFTPVQLDRSSYRSSYPAYSSRAQSGRPAPASSAVVGFHVAARVRSPLPAGGWGSSGELSATGHKTASVTRLSCVTLEEELQRQEMQQDDLAKAVRCTK</sequence>
<proteinExistence type="predicted"/>
<keyword evidence="2" id="KW-1185">Reference proteome</keyword>
<protein>
    <submittedName>
        <fullName evidence="1">Uncharacterized protein</fullName>
    </submittedName>
</protein>
<evidence type="ECO:0000313" key="1">
    <source>
        <dbReference type="EMBL" id="GJC89361.1"/>
    </source>
</evidence>
<dbReference type="AlphaFoldDB" id="A0AA37GZT4"/>
<gene>
    <name evidence="1" type="ORF">ColLi_12199</name>
</gene>
<comment type="caution">
    <text evidence="1">The sequence shown here is derived from an EMBL/GenBank/DDBJ whole genome shotgun (WGS) entry which is preliminary data.</text>
</comment>
<dbReference type="EMBL" id="BPPX01000040">
    <property type="protein sequence ID" value="GJC89361.1"/>
    <property type="molecule type" value="Genomic_DNA"/>
</dbReference>